<comment type="caution">
    <text evidence="3">The sequence shown here is derived from an EMBL/GenBank/DDBJ whole genome shotgun (WGS) entry which is preliminary data.</text>
</comment>
<gene>
    <name evidence="3" type="ORF">SLOPH_459</name>
</gene>
<dbReference type="AlphaFoldDB" id="S7W693"/>
<sequence length="166" mass="19372">MIMIFFPLAILLFQKSFQTETLKSSQSSSLLKTEKKSIRKNSIGEHKVFYQNDNQENGKYSKPLSRIQKVIKNMDKINPVEVPKNYKLPVSELRRPGPKFVKILSSLSCACIKNDENDPNNEETSYCFKSETEEDDNGLYERHEWTESFDRSALHIKEDETEKLMK</sequence>
<dbReference type="HOGENOM" id="CLU_1611871_0_0_1"/>
<name>S7W693_SPRLO</name>
<feature type="chain" id="PRO_5004558740" evidence="2">
    <location>
        <begin position="19"/>
        <end position="166"/>
    </location>
</feature>
<accession>S7W693</accession>
<reference evidence="4" key="1">
    <citation type="journal article" date="2013" name="PLoS Genet.">
        <title>The genome of Spraguea lophii and the basis of host-microsporidian interactions.</title>
        <authorList>
            <person name="Campbell S.E."/>
            <person name="Williams T.A."/>
            <person name="Yousuf A."/>
            <person name="Soanes D.M."/>
            <person name="Paszkiewicz K.H."/>
            <person name="Williams B.A.P."/>
        </authorList>
    </citation>
    <scope>NUCLEOTIDE SEQUENCE [LARGE SCALE GENOMIC DNA]</scope>
    <source>
        <strain evidence="4">42_110</strain>
    </source>
</reference>
<dbReference type="VEuPathDB" id="MicrosporidiaDB:SLOPH_459"/>
<evidence type="ECO:0000256" key="1">
    <source>
        <dbReference type="SAM" id="MobiDB-lite"/>
    </source>
</evidence>
<organism evidence="3 4">
    <name type="scientific">Spraguea lophii (strain 42_110)</name>
    <name type="common">Microsporidian parasite</name>
    <dbReference type="NCBI Taxonomy" id="1358809"/>
    <lineage>
        <taxon>Eukaryota</taxon>
        <taxon>Fungi</taxon>
        <taxon>Fungi incertae sedis</taxon>
        <taxon>Microsporidia</taxon>
        <taxon>Spragueidae</taxon>
        <taxon>Spraguea</taxon>
    </lineage>
</organism>
<evidence type="ECO:0000313" key="3">
    <source>
        <dbReference type="EMBL" id="EPR78330.1"/>
    </source>
</evidence>
<feature type="signal peptide" evidence="2">
    <location>
        <begin position="1"/>
        <end position="18"/>
    </location>
</feature>
<dbReference type="InParanoid" id="S7W693"/>
<evidence type="ECO:0000313" key="4">
    <source>
        <dbReference type="Proteomes" id="UP000014978"/>
    </source>
</evidence>
<proteinExistence type="predicted"/>
<dbReference type="Proteomes" id="UP000014978">
    <property type="component" value="Unassembled WGS sequence"/>
</dbReference>
<evidence type="ECO:0000256" key="2">
    <source>
        <dbReference type="SAM" id="SignalP"/>
    </source>
</evidence>
<protein>
    <submittedName>
        <fullName evidence="3">Uncharacterized protein</fullName>
    </submittedName>
</protein>
<keyword evidence="2" id="KW-0732">Signal</keyword>
<keyword evidence="4" id="KW-1185">Reference proteome</keyword>
<dbReference type="EMBL" id="ATCN01000867">
    <property type="protein sequence ID" value="EPR78330.1"/>
    <property type="molecule type" value="Genomic_DNA"/>
</dbReference>
<feature type="region of interest" description="Disordered" evidence="1">
    <location>
        <begin position="114"/>
        <end position="136"/>
    </location>
</feature>